<evidence type="ECO:0000256" key="1">
    <source>
        <dbReference type="SAM" id="MobiDB-lite"/>
    </source>
</evidence>
<dbReference type="AlphaFoldDB" id="A0A0H2ZZE9"/>
<name>A0A0H2ZZE9_MYCA1</name>
<dbReference type="EMBL" id="CP000479">
    <property type="protein sequence ID" value="ABK67497.1"/>
    <property type="molecule type" value="Genomic_DNA"/>
</dbReference>
<gene>
    <name evidence="2" type="ordered locus">MAV_0851</name>
</gene>
<evidence type="ECO:0000313" key="3">
    <source>
        <dbReference type="Proteomes" id="UP000001574"/>
    </source>
</evidence>
<accession>A0A0H2ZZE9</accession>
<evidence type="ECO:0000313" key="2">
    <source>
        <dbReference type="EMBL" id="ABK67497.1"/>
    </source>
</evidence>
<dbReference type="HOGENOM" id="CLU_217254_1_0_11"/>
<reference evidence="2 3" key="1">
    <citation type="submission" date="2006-10" db="EMBL/GenBank/DDBJ databases">
        <authorList>
            <person name="Fleischmann R.D."/>
            <person name="Dodson R.J."/>
            <person name="Haft D.H."/>
            <person name="Merkel J.S."/>
            <person name="Nelson W.C."/>
            <person name="Fraser C.M."/>
        </authorList>
    </citation>
    <scope>NUCLEOTIDE SEQUENCE [LARGE SCALE GENOMIC DNA]</scope>
    <source>
        <strain evidence="2 3">104</strain>
    </source>
</reference>
<feature type="region of interest" description="Disordered" evidence="1">
    <location>
        <begin position="1"/>
        <end position="45"/>
    </location>
</feature>
<proteinExistence type="predicted"/>
<dbReference type="Proteomes" id="UP000001574">
    <property type="component" value="Chromosome"/>
</dbReference>
<sequence>MDQSNLFSHPEEPKYVASGETSAKPVEYPTFSDRPDAGGSTNQRR</sequence>
<organism evidence="2 3">
    <name type="scientific">Mycobacterium avium (strain 104)</name>
    <dbReference type="NCBI Taxonomy" id="243243"/>
    <lineage>
        <taxon>Bacteria</taxon>
        <taxon>Bacillati</taxon>
        <taxon>Actinomycetota</taxon>
        <taxon>Actinomycetes</taxon>
        <taxon>Mycobacteriales</taxon>
        <taxon>Mycobacteriaceae</taxon>
        <taxon>Mycobacterium</taxon>
        <taxon>Mycobacterium avium complex (MAC)</taxon>
    </lineage>
</organism>
<protein>
    <submittedName>
        <fullName evidence="2">Uncharacterized protein</fullName>
    </submittedName>
</protein>
<dbReference type="KEGG" id="mav:MAV_0851"/>